<dbReference type="EMBL" id="OU343031">
    <property type="protein sequence ID" value="CAG7600114.1"/>
    <property type="molecule type" value="Genomic_DNA"/>
</dbReference>
<sequence>MKNDNENYVKSALYSASVSTLAVPKVDTDALYLGYCHRPNKLIKLL</sequence>
<dbReference type="KEGG" id="vtr:MYVALT_F_00850"/>
<evidence type="ECO:0000313" key="1">
    <source>
        <dbReference type="EMBL" id="CAG7600114.1"/>
    </source>
</evidence>
<organism evidence="1 2">
    <name type="scientific">Candidatus Vallotiella hemipterorum</name>
    <dbReference type="NCBI Taxonomy" id="1177213"/>
    <lineage>
        <taxon>Bacteria</taxon>
        <taxon>Pseudomonadati</taxon>
        <taxon>Pseudomonadota</taxon>
        <taxon>Betaproteobacteria</taxon>
        <taxon>Burkholderiales</taxon>
        <taxon>Burkholderiaceae</taxon>
        <taxon>Candidatus Vallotiella</taxon>
    </lineage>
</organism>
<dbReference type="Proteomes" id="UP000693996">
    <property type="component" value="Chromosome"/>
</dbReference>
<evidence type="ECO:0000313" key="2">
    <source>
        <dbReference type="Proteomes" id="UP000693996"/>
    </source>
</evidence>
<dbReference type="AlphaFoldDB" id="A0A916JSQ4"/>
<gene>
    <name evidence="1" type="ORF">MYVALT_F_00850</name>
</gene>
<keyword evidence="2" id="KW-1185">Reference proteome</keyword>
<accession>A0A916JSQ4</accession>
<reference evidence="1" key="1">
    <citation type="submission" date="2021-06" db="EMBL/GenBank/DDBJ databases">
        <authorList>
            <person name="Szabo G."/>
        </authorList>
    </citation>
    <scope>NUCLEOTIDE SEQUENCE</scope>
    <source>
        <strain evidence="1">MYVALT</strain>
    </source>
</reference>
<proteinExistence type="predicted"/>
<protein>
    <submittedName>
        <fullName evidence="1">Uncharacterized protein</fullName>
    </submittedName>
</protein>
<name>A0A916JSQ4_9BURK</name>